<name>A0AAV5VPS0_9BILA</name>
<keyword evidence="2" id="KW-1185">Reference proteome</keyword>
<gene>
    <name evidence="1" type="ORF">PFISCL1PPCAC_11954</name>
</gene>
<comment type="caution">
    <text evidence="1">The sequence shown here is derived from an EMBL/GenBank/DDBJ whole genome shotgun (WGS) entry which is preliminary data.</text>
</comment>
<sequence length="81" mass="9604">NTFPDKGNTNRLDVFTSRQINQEQFKQGHSEDQLVHPIKLREELSRTKKRKMLGKLLLQNFSKKRKLKLPATDKSQRQIED</sequence>
<feature type="non-terminal residue" evidence="1">
    <location>
        <position position="1"/>
    </location>
</feature>
<proteinExistence type="predicted"/>
<feature type="non-terminal residue" evidence="1">
    <location>
        <position position="81"/>
    </location>
</feature>
<dbReference type="EMBL" id="BTSY01000003">
    <property type="protein sequence ID" value="GMT20657.1"/>
    <property type="molecule type" value="Genomic_DNA"/>
</dbReference>
<organism evidence="1 2">
    <name type="scientific">Pristionchus fissidentatus</name>
    <dbReference type="NCBI Taxonomy" id="1538716"/>
    <lineage>
        <taxon>Eukaryota</taxon>
        <taxon>Metazoa</taxon>
        <taxon>Ecdysozoa</taxon>
        <taxon>Nematoda</taxon>
        <taxon>Chromadorea</taxon>
        <taxon>Rhabditida</taxon>
        <taxon>Rhabditina</taxon>
        <taxon>Diplogasteromorpha</taxon>
        <taxon>Diplogasteroidea</taxon>
        <taxon>Neodiplogasteridae</taxon>
        <taxon>Pristionchus</taxon>
    </lineage>
</organism>
<evidence type="ECO:0000313" key="2">
    <source>
        <dbReference type="Proteomes" id="UP001432322"/>
    </source>
</evidence>
<dbReference type="Proteomes" id="UP001432322">
    <property type="component" value="Unassembled WGS sequence"/>
</dbReference>
<accession>A0AAV5VPS0</accession>
<dbReference type="AlphaFoldDB" id="A0AAV5VPS0"/>
<protein>
    <submittedName>
        <fullName evidence="1">Uncharacterized protein</fullName>
    </submittedName>
</protein>
<evidence type="ECO:0000313" key="1">
    <source>
        <dbReference type="EMBL" id="GMT20657.1"/>
    </source>
</evidence>
<reference evidence="1" key="1">
    <citation type="submission" date="2023-10" db="EMBL/GenBank/DDBJ databases">
        <title>Genome assembly of Pristionchus species.</title>
        <authorList>
            <person name="Yoshida K."/>
            <person name="Sommer R.J."/>
        </authorList>
    </citation>
    <scope>NUCLEOTIDE SEQUENCE</scope>
    <source>
        <strain evidence="1">RS5133</strain>
    </source>
</reference>